<dbReference type="OrthoDB" id="5296425at2"/>
<organism evidence="1 2">
    <name type="scientific">Silvanigrella paludirubra</name>
    <dbReference type="NCBI Taxonomy" id="2499159"/>
    <lineage>
        <taxon>Bacteria</taxon>
        <taxon>Pseudomonadati</taxon>
        <taxon>Bdellovibrionota</taxon>
        <taxon>Oligoflexia</taxon>
        <taxon>Silvanigrellales</taxon>
        <taxon>Silvanigrellaceae</taxon>
        <taxon>Silvanigrella</taxon>
    </lineage>
</organism>
<evidence type="ECO:0000313" key="1">
    <source>
        <dbReference type="EMBL" id="KAB8037950.1"/>
    </source>
</evidence>
<dbReference type="RefSeq" id="WP_153421028.1">
    <property type="nucleotide sequence ID" value="NZ_WFLM01000004.1"/>
</dbReference>
<dbReference type="AlphaFoldDB" id="A0A6N6VRC0"/>
<sequence length="126" mass="13820">MDNKKKQILNAVMVIISANAISMNSDAAPPKKGESHVECFGINSCKGKNGCNVSNEQIKYANQVYKNKFTKSVKIECSGMSDCSTDKGFLAWISKNNEKECIALGGFIFEKNSDKTLSIKDKSGKR</sequence>
<accession>A0A6N6VRC0</accession>
<evidence type="ECO:0008006" key="3">
    <source>
        <dbReference type="Google" id="ProtNLM"/>
    </source>
</evidence>
<dbReference type="EMBL" id="WFLM01000004">
    <property type="protein sequence ID" value="KAB8037950.1"/>
    <property type="molecule type" value="Genomic_DNA"/>
</dbReference>
<name>A0A6N6VRC0_9BACT</name>
<comment type="caution">
    <text evidence="1">The sequence shown here is derived from an EMBL/GenBank/DDBJ whole genome shotgun (WGS) entry which is preliminary data.</text>
</comment>
<protein>
    <recommendedName>
        <fullName evidence="3">DUF2282 domain-containing protein</fullName>
    </recommendedName>
</protein>
<gene>
    <name evidence="1" type="ORF">GCL60_12320</name>
</gene>
<evidence type="ECO:0000313" key="2">
    <source>
        <dbReference type="Proteomes" id="UP000437748"/>
    </source>
</evidence>
<keyword evidence="2" id="KW-1185">Reference proteome</keyword>
<dbReference type="Proteomes" id="UP000437748">
    <property type="component" value="Unassembled WGS sequence"/>
</dbReference>
<proteinExistence type="predicted"/>
<reference evidence="1 2" key="1">
    <citation type="submission" date="2019-10" db="EMBL/GenBank/DDBJ databases">
        <title>New species of Slilvanegrellaceae.</title>
        <authorList>
            <person name="Pitt A."/>
            <person name="Hahn M.W."/>
        </authorList>
    </citation>
    <scope>NUCLEOTIDE SEQUENCE [LARGE SCALE GENOMIC DNA]</scope>
    <source>
        <strain evidence="1 2">SP-Ram-0.45-NSY-1</strain>
    </source>
</reference>